<evidence type="ECO:0000256" key="1">
    <source>
        <dbReference type="SAM" id="MobiDB-lite"/>
    </source>
</evidence>
<accession>A0A3L6EH50</accession>
<name>A0A3L6EH50_MAIZE</name>
<feature type="region of interest" description="Disordered" evidence="1">
    <location>
        <begin position="21"/>
        <end position="56"/>
    </location>
</feature>
<sequence>MAASLAYLASSREGRFPMVLLSGVAPGPTTPPPRSVLPPLHHQRRKPRPSSPQEQEKFLLGSMAPLLVGILLACVLGSRCSAPLHPLPFFFLKQAAAPISQQLDPSSSPLSATTISKSAMGSSSSQAPSLSNSAPLKHTGPWRLCSPIQAPLSLADPWR</sequence>
<reference evidence="2 3" key="1">
    <citation type="journal article" date="2018" name="Nat. Genet.">
        <title>Extensive intraspecific gene order and gene structural variations between Mo17 and other maize genomes.</title>
        <authorList>
            <person name="Sun S."/>
            <person name="Zhou Y."/>
            <person name="Chen J."/>
            <person name="Shi J."/>
            <person name="Zhao H."/>
            <person name="Zhao H."/>
            <person name="Song W."/>
            <person name="Zhang M."/>
            <person name="Cui Y."/>
            <person name="Dong X."/>
            <person name="Liu H."/>
            <person name="Ma X."/>
            <person name="Jiao Y."/>
            <person name="Wang B."/>
            <person name="Wei X."/>
            <person name="Stein J.C."/>
            <person name="Glaubitz J.C."/>
            <person name="Lu F."/>
            <person name="Yu G."/>
            <person name="Liang C."/>
            <person name="Fengler K."/>
            <person name="Li B."/>
            <person name="Rafalski A."/>
            <person name="Schnable P.S."/>
            <person name="Ware D.H."/>
            <person name="Buckler E.S."/>
            <person name="Lai J."/>
        </authorList>
    </citation>
    <scope>NUCLEOTIDE SEQUENCE [LARGE SCALE GENOMIC DNA]</scope>
    <source>
        <strain evidence="3">cv. Missouri 17</strain>
        <tissue evidence="2">Seedling</tissue>
    </source>
</reference>
<dbReference type="AlphaFoldDB" id="A0A3L6EH50"/>
<feature type="compositionally biased region" description="Low complexity" evidence="1">
    <location>
        <begin position="102"/>
        <end position="134"/>
    </location>
</feature>
<evidence type="ECO:0000313" key="3">
    <source>
        <dbReference type="Proteomes" id="UP000251960"/>
    </source>
</evidence>
<dbReference type="Proteomes" id="UP000251960">
    <property type="component" value="Chromosome 5"/>
</dbReference>
<evidence type="ECO:0000313" key="2">
    <source>
        <dbReference type="EMBL" id="PWZ20145.1"/>
    </source>
</evidence>
<feature type="region of interest" description="Disordered" evidence="1">
    <location>
        <begin position="102"/>
        <end position="135"/>
    </location>
</feature>
<proteinExistence type="predicted"/>
<organism evidence="2 3">
    <name type="scientific">Zea mays</name>
    <name type="common">Maize</name>
    <dbReference type="NCBI Taxonomy" id="4577"/>
    <lineage>
        <taxon>Eukaryota</taxon>
        <taxon>Viridiplantae</taxon>
        <taxon>Streptophyta</taxon>
        <taxon>Embryophyta</taxon>
        <taxon>Tracheophyta</taxon>
        <taxon>Spermatophyta</taxon>
        <taxon>Magnoliopsida</taxon>
        <taxon>Liliopsida</taxon>
        <taxon>Poales</taxon>
        <taxon>Poaceae</taxon>
        <taxon>PACMAD clade</taxon>
        <taxon>Panicoideae</taxon>
        <taxon>Andropogonodae</taxon>
        <taxon>Andropogoneae</taxon>
        <taxon>Tripsacinae</taxon>
        <taxon>Zea</taxon>
    </lineage>
</organism>
<dbReference type="EMBL" id="NCVQ01000006">
    <property type="protein sequence ID" value="PWZ20145.1"/>
    <property type="molecule type" value="Genomic_DNA"/>
</dbReference>
<protein>
    <submittedName>
        <fullName evidence="2">Uncharacterized protein</fullName>
    </submittedName>
</protein>
<gene>
    <name evidence="2" type="ORF">Zm00014a_001017</name>
</gene>
<comment type="caution">
    <text evidence="2">The sequence shown here is derived from an EMBL/GenBank/DDBJ whole genome shotgun (WGS) entry which is preliminary data.</text>
</comment>